<protein>
    <submittedName>
        <fullName evidence="2">Uncharacterized protein</fullName>
    </submittedName>
</protein>
<gene>
    <name evidence="2" type="ORF">EYF80_032612</name>
</gene>
<comment type="caution">
    <text evidence="2">The sequence shown here is derived from an EMBL/GenBank/DDBJ whole genome shotgun (WGS) entry which is preliminary data.</text>
</comment>
<reference evidence="2 3" key="1">
    <citation type="submission" date="2019-03" db="EMBL/GenBank/DDBJ databases">
        <title>First draft genome of Liparis tanakae, snailfish: a comprehensive survey of snailfish specific genes.</title>
        <authorList>
            <person name="Kim W."/>
            <person name="Song I."/>
            <person name="Jeong J.-H."/>
            <person name="Kim D."/>
            <person name="Kim S."/>
            <person name="Ryu S."/>
            <person name="Song J.Y."/>
            <person name="Lee S.K."/>
        </authorList>
    </citation>
    <scope>NUCLEOTIDE SEQUENCE [LARGE SCALE GENOMIC DNA]</scope>
    <source>
        <tissue evidence="2">Muscle</tissue>
    </source>
</reference>
<proteinExistence type="predicted"/>
<keyword evidence="3" id="KW-1185">Reference proteome</keyword>
<dbReference type="AlphaFoldDB" id="A0A4Z2GWQ6"/>
<evidence type="ECO:0000256" key="1">
    <source>
        <dbReference type="SAM" id="MobiDB-lite"/>
    </source>
</evidence>
<feature type="compositionally biased region" description="Basic and acidic residues" evidence="1">
    <location>
        <begin position="11"/>
        <end position="22"/>
    </location>
</feature>
<dbReference type="EMBL" id="SRLO01000411">
    <property type="protein sequence ID" value="TNN57182.1"/>
    <property type="molecule type" value="Genomic_DNA"/>
</dbReference>
<accession>A0A4Z2GWQ6</accession>
<dbReference type="Proteomes" id="UP000314294">
    <property type="component" value="Unassembled WGS sequence"/>
</dbReference>
<feature type="region of interest" description="Disordered" evidence="1">
    <location>
        <begin position="1"/>
        <end position="41"/>
    </location>
</feature>
<evidence type="ECO:0000313" key="2">
    <source>
        <dbReference type="EMBL" id="TNN57182.1"/>
    </source>
</evidence>
<sequence length="127" mass="13565">MDANDDNYLLPKEKGPTGETHAHTHGTTYRREGPADTAGAGGFPVSVSQVVASLSSCPTLRPSVADAQEEAFEVPAALVLQGLLQGHVVFLQVQVFDVTSERHTMMRMRVSSSVPAPAMASFSRRAK</sequence>
<name>A0A4Z2GWQ6_9TELE</name>
<evidence type="ECO:0000313" key="3">
    <source>
        <dbReference type="Proteomes" id="UP000314294"/>
    </source>
</evidence>
<organism evidence="2 3">
    <name type="scientific">Liparis tanakae</name>
    <name type="common">Tanaka's snailfish</name>
    <dbReference type="NCBI Taxonomy" id="230148"/>
    <lineage>
        <taxon>Eukaryota</taxon>
        <taxon>Metazoa</taxon>
        <taxon>Chordata</taxon>
        <taxon>Craniata</taxon>
        <taxon>Vertebrata</taxon>
        <taxon>Euteleostomi</taxon>
        <taxon>Actinopterygii</taxon>
        <taxon>Neopterygii</taxon>
        <taxon>Teleostei</taxon>
        <taxon>Neoteleostei</taxon>
        <taxon>Acanthomorphata</taxon>
        <taxon>Eupercaria</taxon>
        <taxon>Perciformes</taxon>
        <taxon>Cottioidei</taxon>
        <taxon>Cottales</taxon>
        <taxon>Liparidae</taxon>
        <taxon>Liparis</taxon>
    </lineage>
</organism>